<name>A0ACC2B1X0_DIPCM</name>
<reference evidence="2" key="1">
    <citation type="journal article" date="2024" name="Proc. Natl. Acad. Sci. U.S.A.">
        <title>Extraordinary preservation of gene collinearity over three hundred million years revealed in homosporous lycophytes.</title>
        <authorList>
            <person name="Li C."/>
            <person name="Wickell D."/>
            <person name="Kuo L.Y."/>
            <person name="Chen X."/>
            <person name="Nie B."/>
            <person name="Liao X."/>
            <person name="Peng D."/>
            <person name="Ji J."/>
            <person name="Jenkins J."/>
            <person name="Williams M."/>
            <person name="Shu S."/>
            <person name="Plott C."/>
            <person name="Barry K."/>
            <person name="Rajasekar S."/>
            <person name="Grimwood J."/>
            <person name="Han X."/>
            <person name="Sun S."/>
            <person name="Hou Z."/>
            <person name="He W."/>
            <person name="Dai G."/>
            <person name="Sun C."/>
            <person name="Schmutz J."/>
            <person name="Leebens-Mack J.H."/>
            <person name="Li F.W."/>
            <person name="Wang L."/>
        </authorList>
    </citation>
    <scope>NUCLEOTIDE SEQUENCE [LARGE SCALE GENOMIC DNA]</scope>
    <source>
        <strain evidence="2">cv. PW_Plant_1</strain>
    </source>
</reference>
<organism evidence="1 2">
    <name type="scientific">Diphasiastrum complanatum</name>
    <name type="common">Issler's clubmoss</name>
    <name type="synonym">Lycopodium complanatum</name>
    <dbReference type="NCBI Taxonomy" id="34168"/>
    <lineage>
        <taxon>Eukaryota</taxon>
        <taxon>Viridiplantae</taxon>
        <taxon>Streptophyta</taxon>
        <taxon>Embryophyta</taxon>
        <taxon>Tracheophyta</taxon>
        <taxon>Lycopodiopsida</taxon>
        <taxon>Lycopodiales</taxon>
        <taxon>Lycopodiaceae</taxon>
        <taxon>Lycopodioideae</taxon>
        <taxon>Diphasiastrum</taxon>
    </lineage>
</organism>
<protein>
    <submittedName>
        <fullName evidence="1">Uncharacterized protein</fullName>
    </submittedName>
</protein>
<proteinExistence type="predicted"/>
<dbReference type="EMBL" id="CM055109">
    <property type="protein sequence ID" value="KAJ7523774.1"/>
    <property type="molecule type" value="Genomic_DNA"/>
</dbReference>
<evidence type="ECO:0000313" key="2">
    <source>
        <dbReference type="Proteomes" id="UP001162992"/>
    </source>
</evidence>
<accession>A0ACC2B1X0</accession>
<comment type="caution">
    <text evidence="1">The sequence shown here is derived from an EMBL/GenBank/DDBJ whole genome shotgun (WGS) entry which is preliminary data.</text>
</comment>
<sequence>MVRGLGRAIRGVARSGGGGSSSSSSQQERERGSSHDAGPRYFSQEVKEACWRKAEEVSGRDPERWRKDPLGNLVFRKLVGCQGCLCHDFDHIVPYSKGGPSTLENCQLMQAVANRAKGNRVDVSKTELIQKSSYCRLSGKDMDLVELSAFGDVHHLETGGCRLQ</sequence>
<gene>
    <name evidence="1" type="ORF">O6H91_18G062400</name>
</gene>
<evidence type="ECO:0000313" key="1">
    <source>
        <dbReference type="EMBL" id="KAJ7523774.1"/>
    </source>
</evidence>
<dbReference type="Proteomes" id="UP001162992">
    <property type="component" value="Chromosome 18"/>
</dbReference>
<keyword evidence="2" id="KW-1185">Reference proteome</keyword>